<dbReference type="InterPro" id="IPR050445">
    <property type="entry name" value="Bact_polysacc_biosynth/exp"/>
</dbReference>
<organism evidence="2 3">
    <name type="scientific">Gluconacetobacter tumulisoli</name>
    <dbReference type="NCBI Taxonomy" id="1286189"/>
    <lineage>
        <taxon>Bacteria</taxon>
        <taxon>Pseudomonadati</taxon>
        <taxon>Pseudomonadota</taxon>
        <taxon>Alphaproteobacteria</taxon>
        <taxon>Acetobacterales</taxon>
        <taxon>Acetobacteraceae</taxon>
        <taxon>Gluconacetobacter</taxon>
    </lineage>
</organism>
<dbReference type="PANTHER" id="PTHR32309:SF13">
    <property type="entry name" value="FERRIC ENTEROBACTIN TRANSPORT PROTEIN FEPE"/>
    <property type="match status" value="1"/>
</dbReference>
<proteinExistence type="predicted"/>
<gene>
    <name evidence="2" type="ORF">HLH28_05935</name>
</gene>
<dbReference type="GO" id="GO:0005886">
    <property type="term" value="C:plasma membrane"/>
    <property type="evidence" value="ECO:0007669"/>
    <property type="project" value="TreeGrafter"/>
</dbReference>
<keyword evidence="1" id="KW-1133">Transmembrane helix</keyword>
<keyword evidence="3" id="KW-1185">Reference proteome</keyword>
<sequence>MLERLNEDEDDFEFEVRAVRPYVHPTVQQRRRQRIRSIIISAIILCVPTLVGALYLFVFSSNVYATNSIVMVRVPLFGQSSGSSGGGGGAMAALMGGGGGGSSATPTTRAIDESYAVVQYIQSEEAFRQVEREIGFRKLMSQPGVDWLHRLSPHASFRWAYRYYLRHVHVYYDDFQGQILLSTYAFTPETSLAIANALTHASEHLVNRFNDQAAQDYLAVARQQVVEKKREWDQASEALMNFRLANDVIDPALSSTSYNNVIMTLVGQAASLRAQIAAVGKLGEPVGQVGPLRNQLTALEQEIDRQQTRLTGHNDALARTIAGFSTLTTAQSIAQQEYVSALSTLDTELFTIKRQMLYIVNVVPPRAPEEAQYPQRWKDLAIILVLSFCAWLTVRIVVAALKDHLT</sequence>
<name>A0A7W4K667_9PROT</name>
<dbReference type="GO" id="GO:0004713">
    <property type="term" value="F:protein tyrosine kinase activity"/>
    <property type="evidence" value="ECO:0007669"/>
    <property type="project" value="TreeGrafter"/>
</dbReference>
<dbReference type="RefSeq" id="WP_182955899.1">
    <property type="nucleotide sequence ID" value="NZ_JABEQM010000003.1"/>
</dbReference>
<evidence type="ECO:0008006" key="4">
    <source>
        <dbReference type="Google" id="ProtNLM"/>
    </source>
</evidence>
<reference evidence="2 3" key="1">
    <citation type="submission" date="2020-04" db="EMBL/GenBank/DDBJ databases">
        <title>Description of novel Gluconacetobacter.</title>
        <authorList>
            <person name="Sombolestani A."/>
        </authorList>
    </citation>
    <scope>NUCLEOTIDE SEQUENCE [LARGE SCALE GENOMIC DNA]</scope>
    <source>
        <strain evidence="2 3">LMG 27802</strain>
    </source>
</reference>
<accession>A0A7W4K667</accession>
<feature type="transmembrane region" description="Helical" evidence="1">
    <location>
        <begin position="38"/>
        <end position="58"/>
    </location>
</feature>
<keyword evidence="1" id="KW-0472">Membrane</keyword>
<evidence type="ECO:0000313" key="2">
    <source>
        <dbReference type="EMBL" id="MBB2201124.1"/>
    </source>
</evidence>
<dbReference type="EMBL" id="JABEQM010000003">
    <property type="protein sequence ID" value="MBB2201124.1"/>
    <property type="molecule type" value="Genomic_DNA"/>
</dbReference>
<feature type="transmembrane region" description="Helical" evidence="1">
    <location>
        <begin position="380"/>
        <end position="401"/>
    </location>
</feature>
<dbReference type="AlphaFoldDB" id="A0A7W4K667"/>
<evidence type="ECO:0000256" key="1">
    <source>
        <dbReference type="SAM" id="Phobius"/>
    </source>
</evidence>
<evidence type="ECO:0000313" key="3">
    <source>
        <dbReference type="Proteomes" id="UP000578030"/>
    </source>
</evidence>
<comment type="caution">
    <text evidence="2">The sequence shown here is derived from an EMBL/GenBank/DDBJ whole genome shotgun (WGS) entry which is preliminary data.</text>
</comment>
<keyword evidence="1" id="KW-0812">Transmembrane</keyword>
<dbReference type="PANTHER" id="PTHR32309">
    <property type="entry name" value="TYROSINE-PROTEIN KINASE"/>
    <property type="match status" value="1"/>
</dbReference>
<dbReference type="Proteomes" id="UP000578030">
    <property type="component" value="Unassembled WGS sequence"/>
</dbReference>
<protein>
    <recommendedName>
        <fullName evidence="4">Capsule biosynthesis protein</fullName>
    </recommendedName>
</protein>